<protein>
    <submittedName>
        <fullName evidence="1">Uncharacterized protein</fullName>
    </submittedName>
</protein>
<sequence>MRTWGFLEPWLPVLREAWTTGVTKAEKSTSVSADSALQVSLISPYPTGEKKRKATDYTVVLYDPIDLVDPERQRHVREGIELLTILSVVDNGAFKELVREYFGEVTTCGLYTVGECTYHVKWQLCIVGTLQADIQFHNQVSWSTLLGFPNNSSTFSDQFWSAMHKLEAMDLKKAEHMYDLKEFVVSWTLKLPVATVCGKLKTQKPADTFSTQLRKLLDAGVPYIVQQIAVRSSVASVATEIQSDIGYAFLNSCLEQSIEEMTVSQFDFAAPEAQDLSVAVVKTAMTHLALNLDDDNMNRQFVKNAGPNLSILASSIGKQEGEAGDLQDQVDSRQAGNVPFAITCYGVSDLMVSPACSAIAELQAVGAINLGLKILTSDPPSPWGWLVYAMCCTTSHTTVRDVVINEASLTKEDLYVIDQVLRTRFPQHSIGSKAETSEYGYLEMQEGTTLLLKNEEEKVVVTTACRRRAVHNTAVLPDAVGVVIPGYGLLWANIGDGANNFIGDILPKTFSQRVHSRCIQDLTIDYLLVEDDSCVFDLLTLIGKGLRKLSLSKLENSPRFRPDEDGLDLSVLAAICPEMDELTLRDFEVSVSEYNEALQNWPVKKMGLHCTARFPPVVQCLSDGKCRMSKELVQIYVTSPVGWPFSDNEIRQMKVHDDELLPLTKEKLPILAKTALLSVVTGRSGTSEIGAFDAYIVSLIFAFASTPVKRLVGCA</sequence>
<proteinExistence type="predicted"/>
<keyword evidence="2" id="KW-1185">Reference proteome</keyword>
<reference evidence="1" key="1">
    <citation type="submission" date="2021-02" db="EMBL/GenBank/DDBJ databases">
        <authorList>
            <person name="Palmer J.M."/>
        </authorList>
    </citation>
    <scope>NUCLEOTIDE SEQUENCE</scope>
    <source>
        <strain evidence="1">SCRP734</strain>
    </source>
</reference>
<organism evidence="1 2">
    <name type="scientific">Phytophthora pseudosyringae</name>
    <dbReference type="NCBI Taxonomy" id="221518"/>
    <lineage>
        <taxon>Eukaryota</taxon>
        <taxon>Sar</taxon>
        <taxon>Stramenopiles</taxon>
        <taxon>Oomycota</taxon>
        <taxon>Peronosporomycetes</taxon>
        <taxon>Peronosporales</taxon>
        <taxon>Peronosporaceae</taxon>
        <taxon>Phytophthora</taxon>
    </lineage>
</organism>
<evidence type="ECO:0000313" key="1">
    <source>
        <dbReference type="EMBL" id="KAG7386565.1"/>
    </source>
</evidence>
<comment type="caution">
    <text evidence="1">The sequence shown here is derived from an EMBL/GenBank/DDBJ whole genome shotgun (WGS) entry which is preliminary data.</text>
</comment>
<gene>
    <name evidence="1" type="ORF">PHYPSEUDO_015473</name>
</gene>
<accession>A0A8T1VZA0</accession>
<name>A0A8T1VZA0_9STRA</name>
<dbReference type="OrthoDB" id="121413at2759"/>
<dbReference type="EMBL" id="JAGDFM010000097">
    <property type="protein sequence ID" value="KAG7386565.1"/>
    <property type="molecule type" value="Genomic_DNA"/>
</dbReference>
<dbReference type="AlphaFoldDB" id="A0A8T1VZA0"/>
<evidence type="ECO:0000313" key="2">
    <source>
        <dbReference type="Proteomes" id="UP000694044"/>
    </source>
</evidence>
<dbReference type="Proteomes" id="UP000694044">
    <property type="component" value="Unassembled WGS sequence"/>
</dbReference>